<dbReference type="GO" id="GO:0016020">
    <property type="term" value="C:membrane"/>
    <property type="evidence" value="ECO:0007669"/>
    <property type="project" value="TreeGrafter"/>
</dbReference>
<name>A0A8H5LKH3_9AGAR</name>
<comment type="similarity">
    <text evidence="1">Belongs to the HEATR5 family.</text>
</comment>
<comment type="caution">
    <text evidence="4">The sequence shown here is derived from an EMBL/GenBank/DDBJ whole genome shotgun (WGS) entry which is preliminary data.</text>
</comment>
<dbReference type="GO" id="GO:0005829">
    <property type="term" value="C:cytosol"/>
    <property type="evidence" value="ECO:0007669"/>
    <property type="project" value="GOC"/>
</dbReference>
<dbReference type="EMBL" id="JAACJO010000003">
    <property type="protein sequence ID" value="KAF5360517.1"/>
    <property type="molecule type" value="Genomic_DNA"/>
</dbReference>
<dbReference type="GO" id="GO:0042147">
    <property type="term" value="P:retrograde transport, endosome to Golgi"/>
    <property type="evidence" value="ECO:0007669"/>
    <property type="project" value="TreeGrafter"/>
</dbReference>
<dbReference type="Pfam" id="PF25468">
    <property type="entry name" value="HEAT_HEATR5A"/>
    <property type="match status" value="1"/>
</dbReference>
<protein>
    <recommendedName>
        <fullName evidence="3">LAA1-like C-terminal TPR repeats domain-containing protein</fullName>
    </recommendedName>
</protein>
<dbReference type="GO" id="GO:0006897">
    <property type="term" value="P:endocytosis"/>
    <property type="evidence" value="ECO:0007669"/>
    <property type="project" value="TreeGrafter"/>
</dbReference>
<organism evidence="4 5">
    <name type="scientific">Leucocoprinus leucothites</name>
    <dbReference type="NCBI Taxonomy" id="201217"/>
    <lineage>
        <taxon>Eukaryota</taxon>
        <taxon>Fungi</taxon>
        <taxon>Dikarya</taxon>
        <taxon>Basidiomycota</taxon>
        <taxon>Agaricomycotina</taxon>
        <taxon>Agaricomycetes</taxon>
        <taxon>Agaricomycetidae</taxon>
        <taxon>Agaricales</taxon>
        <taxon>Agaricineae</taxon>
        <taxon>Agaricaceae</taxon>
        <taxon>Leucocoprinus</taxon>
    </lineage>
</organism>
<dbReference type="InterPro" id="IPR057981">
    <property type="entry name" value="TPR_LAA1-like_C"/>
</dbReference>
<dbReference type="GO" id="GO:0008104">
    <property type="term" value="P:intracellular protein localization"/>
    <property type="evidence" value="ECO:0007669"/>
    <property type="project" value="TreeGrafter"/>
</dbReference>
<keyword evidence="5" id="KW-1185">Reference proteome</keyword>
<dbReference type="GO" id="GO:0030139">
    <property type="term" value="C:endocytic vesicle"/>
    <property type="evidence" value="ECO:0007669"/>
    <property type="project" value="TreeGrafter"/>
</dbReference>
<dbReference type="GO" id="GO:0005794">
    <property type="term" value="C:Golgi apparatus"/>
    <property type="evidence" value="ECO:0007669"/>
    <property type="project" value="TreeGrafter"/>
</dbReference>
<evidence type="ECO:0000256" key="1">
    <source>
        <dbReference type="ARBA" id="ARBA00008304"/>
    </source>
</evidence>
<evidence type="ECO:0000313" key="5">
    <source>
        <dbReference type="Proteomes" id="UP000559027"/>
    </source>
</evidence>
<dbReference type="Pfam" id="PF25808">
    <property type="entry name" value="TPR_LAA1_C"/>
    <property type="match status" value="1"/>
</dbReference>
<dbReference type="SUPFAM" id="SSF48371">
    <property type="entry name" value="ARM repeat"/>
    <property type="match status" value="2"/>
</dbReference>
<accession>A0A8H5LKH3</accession>
<evidence type="ECO:0000259" key="3">
    <source>
        <dbReference type="Pfam" id="PF25808"/>
    </source>
</evidence>
<dbReference type="OrthoDB" id="192608at2759"/>
<evidence type="ECO:0000313" key="4">
    <source>
        <dbReference type="EMBL" id="KAF5360517.1"/>
    </source>
</evidence>
<dbReference type="Gene3D" id="1.25.10.10">
    <property type="entry name" value="Leucine-rich Repeat Variant"/>
    <property type="match status" value="3"/>
</dbReference>
<proteinExistence type="inferred from homology"/>
<evidence type="ECO:0000256" key="2">
    <source>
        <dbReference type="SAM" id="MobiDB-lite"/>
    </source>
</evidence>
<dbReference type="Pfam" id="PF20210">
    <property type="entry name" value="Laa1_Sip1_HTR5"/>
    <property type="match status" value="1"/>
</dbReference>
<dbReference type="InterPro" id="IPR011989">
    <property type="entry name" value="ARM-like"/>
</dbReference>
<feature type="region of interest" description="Disordered" evidence="2">
    <location>
        <begin position="259"/>
        <end position="279"/>
    </location>
</feature>
<dbReference type="InterPro" id="IPR016024">
    <property type="entry name" value="ARM-type_fold"/>
</dbReference>
<dbReference type="InterPro" id="IPR040108">
    <property type="entry name" value="Laa1/Sip1/HEATR5"/>
</dbReference>
<dbReference type="PANTHER" id="PTHR21663">
    <property type="entry name" value="HYPOTHETICAL HEAT DOMAIN-CONTAINING"/>
    <property type="match status" value="1"/>
</dbReference>
<feature type="domain" description="LAA1-like C-terminal TPR repeats" evidence="3">
    <location>
        <begin position="1826"/>
        <end position="1992"/>
    </location>
</feature>
<gene>
    <name evidence="4" type="ORF">D9756_004500</name>
</gene>
<dbReference type="InterPro" id="IPR046837">
    <property type="entry name" value="Laa1/Sip1/HEATR5-like_HEAT"/>
</dbReference>
<dbReference type="PANTHER" id="PTHR21663:SF0">
    <property type="entry name" value="HEAT REPEAT-CONTAINING PROTEIN 5B"/>
    <property type="match status" value="1"/>
</dbReference>
<dbReference type="Proteomes" id="UP000559027">
    <property type="component" value="Unassembled WGS sequence"/>
</dbReference>
<feature type="region of interest" description="Disordered" evidence="2">
    <location>
        <begin position="1250"/>
        <end position="1269"/>
    </location>
</feature>
<reference evidence="4 5" key="1">
    <citation type="journal article" date="2020" name="ISME J.">
        <title>Uncovering the hidden diversity of litter-decomposition mechanisms in mushroom-forming fungi.</title>
        <authorList>
            <person name="Floudas D."/>
            <person name="Bentzer J."/>
            <person name="Ahren D."/>
            <person name="Johansson T."/>
            <person name="Persson P."/>
            <person name="Tunlid A."/>
        </authorList>
    </citation>
    <scope>NUCLEOTIDE SEQUENCE [LARGE SCALE GENOMIC DNA]</scope>
    <source>
        <strain evidence="4 5">CBS 146.42</strain>
    </source>
</reference>
<sequence>MSAPEYNELAEAELSGENKEVYLFRWLTATLKYIKESPIPDLKAKQSDIEKQLIKIVSSPEPYPTPGRAFRNLVGKCLVEMYTRAETRTMFDVLQAFMKVAGDFKAPADRDGSKIVALSCVGDVMAVFGPNVMSFMAEIATVTLKTAKASSSTLLRYQALVTLEKSVSTAKRAITDATTKDIFKQCRNYLTDKALPVQRAAANVIIVMYSHDDGTHPSTSEVEAILNLCIKSLDTADQLTRRTLAQLVGHLLASTQVERAVPVPEPAQKSKKDQGNADDDAIAPSQAAEVKKAQLSPTEMLLLLSNPFNKPHQSRKIRVGIFDFYAALFTHLGAGWVEANFSLVIGHLMNEIVSLPRNSTTRYETLSVRTLVGILLRDLIGVRMLSEQGQIGAIQELANSYLKRWPAMMPGQVAPPSPVLVMVLREVAGLLQQLGNAPPPVQDALSEPLVTILAHPSHTVRVTGSWALRCFCYSTPLRLPKTILLLMDKLQRDLTMINTPSSSHEASLRALGHAYGLAALVSVIPERPLYVSYDVSAKVLDMATQLLKRASDHDLKVAGIEVEVAWTLIASLMSLGPNFVRPHLPQLLVLWRNALPKPTSKESHNNSSRSVAEWNFLLHIRESALGAILCFLQRNASTLVTLDVARRIASLLSNALSFANGFISQNVEDPAELQQHQLPPGVKRERELTLRERESLLRRRVYQCFSELGFSSIAESTQASLLQSTISVFAGPEAYGGAGSAVQAAIASSAGTFTSVWVTTDGYGYGVTSNEVVDFGGIGAGVNGDVEAGGVGGRRDYLNRDDVEVSIDTLLRKPILGACEHDPLSLCQAKFALNEYQLFESPPPATSVTDTAIELFARLLPLQDLSSTVKFIQQVLEFVKSPKFDKNVGRKSAVFVNATVALVLALRQATTTQSRQAKETFGSSQDALIDGDLVLRSAGSECIGRLASLSGTNFLASQIKDLVDQVVSNRDPYSRAGCALAFGAIYTHVGGLAAGPLLGTTVQVLKSLSADSHPVAHFWALNALARVIDAASLSYAQFVPGTLGMLLKIYLMDSHEREGGSSVSNANLGGECPAYPVVCQIIDAVINVLGPDVRESSRTRELVLGLVREFMEEKDEGICIEAIKCIQHFLMFAPEHIDIPQTVKLFRQHLSSPRRPLKMASINALYQLVQKDALAMSKIGGDALVEELFGMLDDDYSSVQGVRNVISSWLKQTVVYNPSAWIDLCQRIMSRTTASQQVVDAVNRGGLRDDEGESLNVGNADSSTGGGARALGTSRWRTQLFALRCLHSICIIVAGGGRKEHLDAIFARTQGVLVKGLLFTRVSDLIKMAFTASTAYVTEIRLEGLVVLRDIIEIFALSPDPAYDDALLLEQHQAPITAALTPAFSSDSTPEILSSAVHACAVFVGCGVVKDVGRMGRILKLLTSALEQSKESGSLSIGDTGELSPNASAMLRISTLSAWAQLQVSSLKQNYLEKVIQPYLSTLSSLWIASLRDYASIRIDSEFLHDTSSVAIDSSYSSLGREVLLPYYTRSWPIILRAVATVMQAGDAAILAAMDGQVLSQAPNGQSRSNPREDPTTFFYVLFGLVYEALSTPSPDTGSSNSDRQALVIACLEALKSLVRPEYSGKAIVEANILDEFISLLYRMAMTEPAAVQDLGKHVDALSLTTPRAHCLRICSHVLKHSTGSSRSPITQGPPADRIALINTSFTTLATIASSIETIQREDIRSVAALLYSDLLKDETSNIDLVSPTFASLKAILSILILKQHGSQERYQQTIHALLSSCLLNIDEMRGRVGAISTRKIKTNMLAAVLVLTVIPPTVRLSRAAIEHTCFLVTQKLLEHDEVSLTAAQCTKTLIVAASTGNSMLRQCTRLLIPGLVEFIAKVAPLVHDYSITEPQTAAIAEVWKAFSAFFTSVSEDKRPQLLAVLLPTMSLLLSRSSGMPSATSSQTVTQILAYAAASPTAFKAAADKLEPATRELLEASARKAVGAATTSTQTTVKPQISLRSF</sequence>